<evidence type="ECO:0000313" key="1">
    <source>
        <dbReference type="EMBL" id="EDW01297.1"/>
    </source>
</evidence>
<reference evidence="1 2" key="1">
    <citation type="journal article" date="2007" name="Nature">
        <title>Evolution of genes and genomes on the Drosophila phylogeny.</title>
        <authorList>
            <consortium name="Drosophila 12 Genomes Consortium"/>
            <person name="Clark A.G."/>
            <person name="Eisen M.B."/>
            <person name="Smith D.R."/>
            <person name="Bergman C.M."/>
            <person name="Oliver B."/>
            <person name="Markow T.A."/>
            <person name="Kaufman T.C."/>
            <person name="Kellis M."/>
            <person name="Gelbart W."/>
            <person name="Iyer V.N."/>
            <person name="Pollard D.A."/>
            <person name="Sackton T.B."/>
            <person name="Larracuente A.M."/>
            <person name="Singh N.D."/>
            <person name="Abad J.P."/>
            <person name="Abt D.N."/>
            <person name="Adryan B."/>
            <person name="Aguade M."/>
            <person name="Akashi H."/>
            <person name="Anderson W.W."/>
            <person name="Aquadro C.F."/>
            <person name="Ardell D.H."/>
            <person name="Arguello R."/>
            <person name="Artieri C.G."/>
            <person name="Barbash D.A."/>
            <person name="Barker D."/>
            <person name="Barsanti P."/>
            <person name="Batterham P."/>
            <person name="Batzoglou S."/>
            <person name="Begun D."/>
            <person name="Bhutkar A."/>
            <person name="Blanco E."/>
            <person name="Bosak S.A."/>
            <person name="Bradley R.K."/>
            <person name="Brand A.D."/>
            <person name="Brent M.R."/>
            <person name="Brooks A.N."/>
            <person name="Brown R.H."/>
            <person name="Butlin R.K."/>
            <person name="Caggese C."/>
            <person name="Calvi B.R."/>
            <person name="Bernardo de Carvalho A."/>
            <person name="Caspi A."/>
            <person name="Castrezana S."/>
            <person name="Celniker S.E."/>
            <person name="Chang J.L."/>
            <person name="Chapple C."/>
            <person name="Chatterji S."/>
            <person name="Chinwalla A."/>
            <person name="Civetta A."/>
            <person name="Clifton S.W."/>
            <person name="Comeron J.M."/>
            <person name="Costello J.C."/>
            <person name="Coyne J.A."/>
            <person name="Daub J."/>
            <person name="David R.G."/>
            <person name="Delcher A.L."/>
            <person name="Delehaunty K."/>
            <person name="Do C.B."/>
            <person name="Ebling H."/>
            <person name="Edwards K."/>
            <person name="Eickbush T."/>
            <person name="Evans J.D."/>
            <person name="Filipski A."/>
            <person name="Findeiss S."/>
            <person name="Freyhult E."/>
            <person name="Fulton L."/>
            <person name="Fulton R."/>
            <person name="Garcia A.C."/>
            <person name="Gardiner A."/>
            <person name="Garfield D.A."/>
            <person name="Garvin B.E."/>
            <person name="Gibson G."/>
            <person name="Gilbert D."/>
            <person name="Gnerre S."/>
            <person name="Godfrey J."/>
            <person name="Good R."/>
            <person name="Gotea V."/>
            <person name="Gravely B."/>
            <person name="Greenberg A.J."/>
            <person name="Griffiths-Jones S."/>
            <person name="Gross S."/>
            <person name="Guigo R."/>
            <person name="Gustafson E.A."/>
            <person name="Haerty W."/>
            <person name="Hahn M.W."/>
            <person name="Halligan D.L."/>
            <person name="Halpern A.L."/>
            <person name="Halter G.M."/>
            <person name="Han M.V."/>
            <person name="Heger A."/>
            <person name="Hillier L."/>
            <person name="Hinrichs A.S."/>
            <person name="Holmes I."/>
            <person name="Hoskins R.A."/>
            <person name="Hubisz M.J."/>
            <person name="Hultmark D."/>
            <person name="Huntley M.A."/>
            <person name="Jaffe D.B."/>
            <person name="Jagadeeshan S."/>
            <person name="Jeck W.R."/>
            <person name="Johnson J."/>
            <person name="Jones C.D."/>
            <person name="Jordan W.C."/>
            <person name="Karpen G.H."/>
            <person name="Kataoka E."/>
            <person name="Keightley P.D."/>
            <person name="Kheradpour P."/>
            <person name="Kirkness E.F."/>
            <person name="Koerich L.B."/>
            <person name="Kristiansen K."/>
            <person name="Kudrna D."/>
            <person name="Kulathinal R.J."/>
            <person name="Kumar S."/>
            <person name="Kwok R."/>
            <person name="Lander E."/>
            <person name="Langley C.H."/>
            <person name="Lapoint R."/>
            <person name="Lazzaro B.P."/>
            <person name="Lee S.J."/>
            <person name="Levesque L."/>
            <person name="Li R."/>
            <person name="Lin C.F."/>
            <person name="Lin M.F."/>
            <person name="Lindblad-Toh K."/>
            <person name="Llopart A."/>
            <person name="Long M."/>
            <person name="Low L."/>
            <person name="Lozovsky E."/>
            <person name="Lu J."/>
            <person name="Luo M."/>
            <person name="Machado C.A."/>
            <person name="Makalowski W."/>
            <person name="Marzo M."/>
            <person name="Matsuda M."/>
            <person name="Matzkin L."/>
            <person name="McAllister B."/>
            <person name="McBride C.S."/>
            <person name="McKernan B."/>
            <person name="McKernan K."/>
            <person name="Mendez-Lago M."/>
            <person name="Minx P."/>
            <person name="Mollenhauer M.U."/>
            <person name="Montooth K."/>
            <person name="Mount S.M."/>
            <person name="Mu X."/>
            <person name="Myers E."/>
            <person name="Negre B."/>
            <person name="Newfeld S."/>
            <person name="Nielsen R."/>
            <person name="Noor M.A."/>
            <person name="O'Grady P."/>
            <person name="Pachter L."/>
            <person name="Papaceit M."/>
            <person name="Parisi M.J."/>
            <person name="Parisi M."/>
            <person name="Parts L."/>
            <person name="Pedersen J.S."/>
            <person name="Pesole G."/>
            <person name="Phillippy A.M."/>
            <person name="Ponting C.P."/>
            <person name="Pop M."/>
            <person name="Porcelli D."/>
            <person name="Powell J.R."/>
            <person name="Prohaska S."/>
            <person name="Pruitt K."/>
            <person name="Puig M."/>
            <person name="Quesneville H."/>
            <person name="Ram K.R."/>
            <person name="Rand D."/>
            <person name="Rasmussen M.D."/>
            <person name="Reed L.K."/>
            <person name="Reenan R."/>
            <person name="Reily A."/>
            <person name="Remington K.A."/>
            <person name="Rieger T.T."/>
            <person name="Ritchie M.G."/>
            <person name="Robin C."/>
            <person name="Rogers Y.H."/>
            <person name="Rohde C."/>
            <person name="Rozas J."/>
            <person name="Rubenfield M.J."/>
            <person name="Ruiz A."/>
            <person name="Russo S."/>
            <person name="Salzberg S.L."/>
            <person name="Sanchez-Gracia A."/>
            <person name="Saranga D.J."/>
            <person name="Sato H."/>
            <person name="Schaeffer S.W."/>
            <person name="Schatz M.C."/>
            <person name="Schlenke T."/>
            <person name="Schwartz R."/>
            <person name="Segarra C."/>
            <person name="Singh R.S."/>
            <person name="Sirot L."/>
            <person name="Sirota M."/>
            <person name="Sisneros N.B."/>
            <person name="Smith C.D."/>
            <person name="Smith T.F."/>
            <person name="Spieth J."/>
            <person name="Stage D.E."/>
            <person name="Stark A."/>
            <person name="Stephan W."/>
            <person name="Strausberg R.L."/>
            <person name="Strempel S."/>
            <person name="Sturgill D."/>
            <person name="Sutton G."/>
            <person name="Sutton G.G."/>
            <person name="Tao W."/>
            <person name="Teichmann S."/>
            <person name="Tobari Y.N."/>
            <person name="Tomimura Y."/>
            <person name="Tsolas J.M."/>
            <person name="Valente V.L."/>
            <person name="Venter E."/>
            <person name="Venter J.C."/>
            <person name="Vicario S."/>
            <person name="Vieira F.G."/>
            <person name="Vilella A.J."/>
            <person name="Villasante A."/>
            <person name="Walenz B."/>
            <person name="Wang J."/>
            <person name="Wasserman M."/>
            <person name="Watts T."/>
            <person name="Wilson D."/>
            <person name="Wilson R.K."/>
            <person name="Wing R.A."/>
            <person name="Wolfner M.F."/>
            <person name="Wong A."/>
            <person name="Wong G.K."/>
            <person name="Wu C.I."/>
            <person name="Wu G."/>
            <person name="Yamamoto D."/>
            <person name="Yang H.P."/>
            <person name="Yang S.P."/>
            <person name="Yorke J.A."/>
            <person name="Yoshida K."/>
            <person name="Zdobnov E."/>
            <person name="Zhang P."/>
            <person name="Zhang Y."/>
            <person name="Zimin A.V."/>
            <person name="Baldwin J."/>
            <person name="Abdouelleil A."/>
            <person name="Abdulkadir J."/>
            <person name="Abebe A."/>
            <person name="Abera B."/>
            <person name="Abreu J."/>
            <person name="Acer S.C."/>
            <person name="Aftuck L."/>
            <person name="Alexander A."/>
            <person name="An P."/>
            <person name="Anderson E."/>
            <person name="Anderson S."/>
            <person name="Arachi H."/>
            <person name="Azer M."/>
            <person name="Bachantsang P."/>
            <person name="Barry A."/>
            <person name="Bayul T."/>
            <person name="Berlin A."/>
            <person name="Bessette D."/>
            <person name="Bloom T."/>
            <person name="Blye J."/>
            <person name="Boguslavskiy L."/>
            <person name="Bonnet C."/>
            <person name="Boukhgalter B."/>
            <person name="Bourzgui I."/>
            <person name="Brown A."/>
            <person name="Cahill P."/>
            <person name="Channer S."/>
            <person name="Cheshatsang Y."/>
            <person name="Chuda L."/>
            <person name="Citroen M."/>
            <person name="Collymore A."/>
            <person name="Cooke P."/>
            <person name="Costello M."/>
            <person name="D'Aco K."/>
            <person name="Daza R."/>
            <person name="De Haan G."/>
            <person name="DeGray S."/>
            <person name="DeMaso C."/>
            <person name="Dhargay N."/>
            <person name="Dooley K."/>
            <person name="Dooley E."/>
            <person name="Doricent M."/>
            <person name="Dorje P."/>
            <person name="Dorjee K."/>
            <person name="Dupes A."/>
            <person name="Elong R."/>
            <person name="Falk J."/>
            <person name="Farina A."/>
            <person name="Faro S."/>
            <person name="Ferguson D."/>
            <person name="Fisher S."/>
            <person name="Foley C.D."/>
            <person name="Franke A."/>
            <person name="Friedrich D."/>
            <person name="Gadbois L."/>
            <person name="Gearin G."/>
            <person name="Gearin C.R."/>
            <person name="Giannoukos G."/>
            <person name="Goode T."/>
            <person name="Graham J."/>
            <person name="Grandbois E."/>
            <person name="Grewal S."/>
            <person name="Gyaltsen K."/>
            <person name="Hafez N."/>
            <person name="Hagos B."/>
            <person name="Hall J."/>
            <person name="Henson C."/>
            <person name="Hollinger A."/>
            <person name="Honan T."/>
            <person name="Huard M.D."/>
            <person name="Hughes L."/>
            <person name="Hurhula B."/>
            <person name="Husby M.E."/>
            <person name="Kamat A."/>
            <person name="Kanga B."/>
            <person name="Kashin S."/>
            <person name="Khazanovich D."/>
            <person name="Kisner P."/>
            <person name="Lance K."/>
            <person name="Lara M."/>
            <person name="Lee W."/>
            <person name="Lennon N."/>
            <person name="Letendre F."/>
            <person name="LeVine R."/>
            <person name="Lipovsky A."/>
            <person name="Liu X."/>
            <person name="Liu J."/>
            <person name="Liu S."/>
            <person name="Lokyitsang T."/>
            <person name="Lokyitsang Y."/>
            <person name="Lubonja R."/>
            <person name="Lui A."/>
            <person name="MacDonald P."/>
            <person name="Magnisalis V."/>
            <person name="Maru K."/>
            <person name="Matthews C."/>
            <person name="McCusker W."/>
            <person name="McDonough S."/>
            <person name="Mehta T."/>
            <person name="Meldrim J."/>
            <person name="Meneus L."/>
            <person name="Mihai O."/>
            <person name="Mihalev A."/>
            <person name="Mihova T."/>
            <person name="Mittelman R."/>
            <person name="Mlenga V."/>
            <person name="Montmayeur A."/>
            <person name="Mulrain L."/>
            <person name="Navidi A."/>
            <person name="Naylor J."/>
            <person name="Negash T."/>
            <person name="Nguyen T."/>
            <person name="Nguyen N."/>
            <person name="Nicol R."/>
            <person name="Norbu C."/>
            <person name="Norbu N."/>
            <person name="Novod N."/>
            <person name="O'Neill B."/>
            <person name="Osman S."/>
            <person name="Markiewicz E."/>
            <person name="Oyono O.L."/>
            <person name="Patti C."/>
            <person name="Phunkhang P."/>
            <person name="Pierre F."/>
            <person name="Priest M."/>
            <person name="Raghuraman S."/>
            <person name="Rege F."/>
            <person name="Reyes R."/>
            <person name="Rise C."/>
            <person name="Rogov P."/>
            <person name="Ross K."/>
            <person name="Ryan E."/>
            <person name="Settipalli S."/>
            <person name="Shea T."/>
            <person name="Sherpa N."/>
            <person name="Shi L."/>
            <person name="Shih D."/>
            <person name="Sparrow T."/>
            <person name="Spaulding J."/>
            <person name="Stalker J."/>
            <person name="Stange-Thomann N."/>
            <person name="Stavropoulos S."/>
            <person name="Stone C."/>
            <person name="Strader C."/>
            <person name="Tesfaye S."/>
            <person name="Thomson T."/>
            <person name="Thoulutsang Y."/>
            <person name="Thoulutsang D."/>
            <person name="Topham K."/>
            <person name="Topping I."/>
            <person name="Tsamla T."/>
            <person name="Vassiliev H."/>
            <person name="Vo A."/>
            <person name="Wangchuk T."/>
            <person name="Wangdi T."/>
            <person name="Weiand M."/>
            <person name="Wilkinson J."/>
            <person name="Wilson A."/>
            <person name="Yadav S."/>
            <person name="Young G."/>
            <person name="Yu Q."/>
            <person name="Zembek L."/>
            <person name="Zhong D."/>
            <person name="Zimmer A."/>
            <person name="Zwirko Z."/>
            <person name="Jaffe D.B."/>
            <person name="Alvarez P."/>
            <person name="Brockman W."/>
            <person name="Butler J."/>
            <person name="Chin C."/>
            <person name="Gnerre S."/>
            <person name="Grabherr M."/>
            <person name="Kleber M."/>
            <person name="Mauceli E."/>
            <person name="MacCallum I."/>
        </authorList>
    </citation>
    <scope>NUCLEOTIDE SEQUENCE [LARGE SCALE GENOMIC DNA]</scope>
    <source>
        <strain evidence="2">Tucson 15287-2541.00</strain>
    </source>
</reference>
<dbReference type="eggNOG" id="ENOG502TCII">
    <property type="taxonomic scope" value="Eukaryota"/>
</dbReference>
<dbReference type="AlphaFoldDB" id="B4J8N0"/>
<organism evidence="2">
    <name type="scientific">Drosophila grimshawi</name>
    <name type="common">Hawaiian fruit fly</name>
    <name type="synonym">Idiomyia grimshawi</name>
    <dbReference type="NCBI Taxonomy" id="7222"/>
    <lineage>
        <taxon>Eukaryota</taxon>
        <taxon>Metazoa</taxon>
        <taxon>Ecdysozoa</taxon>
        <taxon>Arthropoda</taxon>
        <taxon>Hexapoda</taxon>
        <taxon>Insecta</taxon>
        <taxon>Pterygota</taxon>
        <taxon>Neoptera</taxon>
        <taxon>Endopterygota</taxon>
        <taxon>Diptera</taxon>
        <taxon>Brachycera</taxon>
        <taxon>Muscomorpha</taxon>
        <taxon>Ephydroidea</taxon>
        <taxon>Drosophilidae</taxon>
        <taxon>Drosophila</taxon>
        <taxon>Hawaiian Drosophila</taxon>
    </lineage>
</organism>
<accession>B4J8N0</accession>
<dbReference type="KEGG" id="dgr:6560210"/>
<keyword evidence="2" id="KW-1185">Reference proteome</keyword>
<dbReference type="HOGENOM" id="CLU_1827290_0_0_1"/>
<dbReference type="EMBL" id="CH916367">
    <property type="protein sequence ID" value="EDW01297.1"/>
    <property type="molecule type" value="Genomic_DNA"/>
</dbReference>
<dbReference type="Proteomes" id="UP000001070">
    <property type="component" value="Unassembled WGS sequence"/>
</dbReference>
<evidence type="ECO:0000313" key="2">
    <source>
        <dbReference type="Proteomes" id="UP000001070"/>
    </source>
</evidence>
<proteinExistence type="predicted"/>
<dbReference type="OMA" id="CCISAYK"/>
<dbReference type="PhylomeDB" id="B4J8N0"/>
<protein>
    <submittedName>
        <fullName evidence="1">GH21364</fullName>
    </submittedName>
</protein>
<dbReference type="InParanoid" id="B4J8N0"/>
<gene>
    <name evidence="1" type="primary">Dgri\GH21364</name>
    <name evidence="1" type="ORF">Dgri_GH21364</name>
</gene>
<sequence length="141" mass="15780">MSTATLTTTPLPTATQAKRGSENMFSFLQTTRQSTTAPLSRTYTFLVTIPNQCCISAYKKMIPNTESIAIATAQDSFGSSSTTCCEESRCNQLQTASHVYRRIVERMQKQHTQSFDPNPCEEILKQIWIASFTGGNIYYRA</sequence>
<name>B4J8N0_DROGR</name>
<dbReference type="OrthoDB" id="7859821at2759"/>